<feature type="transmembrane region" description="Helical" evidence="1">
    <location>
        <begin position="52"/>
        <end position="70"/>
    </location>
</feature>
<feature type="transmembrane region" description="Helical" evidence="1">
    <location>
        <begin position="21"/>
        <end position="40"/>
    </location>
</feature>
<gene>
    <name evidence="2" type="ORF">AO501_11025</name>
</gene>
<proteinExistence type="predicted"/>
<evidence type="ECO:0000313" key="3">
    <source>
        <dbReference type="Proteomes" id="UP000051677"/>
    </source>
</evidence>
<dbReference type="AlphaFoldDB" id="A0A0Q2U8T4"/>
<evidence type="ECO:0000313" key="2">
    <source>
        <dbReference type="EMBL" id="KQH77000.1"/>
    </source>
</evidence>
<comment type="caution">
    <text evidence="2">The sequence shown here is derived from an EMBL/GenBank/DDBJ whole genome shotgun (WGS) entry which is preliminary data.</text>
</comment>
<protein>
    <submittedName>
        <fullName evidence="2">Uncharacterized protein</fullName>
    </submittedName>
</protein>
<accession>A0A0Q2U8T4</accession>
<evidence type="ECO:0000256" key="1">
    <source>
        <dbReference type="SAM" id="Phobius"/>
    </source>
</evidence>
<keyword evidence="1" id="KW-1133">Transmembrane helix</keyword>
<name>A0A0Q2U8T4_MYCGO</name>
<keyword evidence="1" id="KW-0812">Transmembrane</keyword>
<sequence length="98" mass="10796">MARTRSRPVAQVSAYAMKTKVVVLLTGWAVAVVLLLHYVMLSRAGLPVDWMLYLGLPVTAAGVLFALMLANMGAGWETKTISVGQPLLRRIFQRTKPR</sequence>
<dbReference type="EMBL" id="LKTM01000339">
    <property type="protein sequence ID" value="KQH77000.1"/>
    <property type="molecule type" value="Genomic_DNA"/>
</dbReference>
<reference evidence="2 3" key="1">
    <citation type="submission" date="2015-10" db="EMBL/GenBank/DDBJ databases">
        <title>Mycobacterium gordonae draft genome assembly.</title>
        <authorList>
            <person name="Ustinova V."/>
            <person name="Smirnova T."/>
            <person name="Blagodatskikh K."/>
            <person name="Varlamov D."/>
            <person name="Larionova E."/>
            <person name="Chernousova L."/>
        </authorList>
    </citation>
    <scope>NUCLEOTIDE SEQUENCE [LARGE SCALE GENOMIC DNA]</scope>
    <source>
        <strain evidence="2 3">CTRI 14-8773</strain>
    </source>
</reference>
<dbReference type="Proteomes" id="UP000051677">
    <property type="component" value="Unassembled WGS sequence"/>
</dbReference>
<keyword evidence="1" id="KW-0472">Membrane</keyword>
<organism evidence="2 3">
    <name type="scientific">Mycobacterium gordonae</name>
    <dbReference type="NCBI Taxonomy" id="1778"/>
    <lineage>
        <taxon>Bacteria</taxon>
        <taxon>Bacillati</taxon>
        <taxon>Actinomycetota</taxon>
        <taxon>Actinomycetes</taxon>
        <taxon>Mycobacteriales</taxon>
        <taxon>Mycobacteriaceae</taxon>
        <taxon>Mycobacterium</taxon>
    </lineage>
</organism>
<dbReference type="STRING" id="1778.A9W97_08910"/>